<reference evidence="1" key="1">
    <citation type="submission" date="2016-03" db="EMBL/GenBank/DDBJ databases">
        <title>Gut transcriptome analysis on engorged females of Ornithodoros mimon (Acari: Argasidae) and phylogenetic inferences of soft ticks.</title>
        <authorList>
            <person name="Landulfo G.A."/>
            <person name="Giovanni D."/>
            <person name="Carvalho E."/>
            <person name="Junqueira-de-Azevedo I."/>
            <person name="Patane J."/>
            <person name="Mendoca R."/>
            <person name="Barros-Battesti D."/>
        </authorList>
    </citation>
    <scope>NUCLEOTIDE SEQUENCE</scope>
    <source>
        <strain evidence="1">Females</strain>
        <tissue evidence="1">Gut</tissue>
    </source>
</reference>
<evidence type="ECO:0000313" key="1">
    <source>
        <dbReference type="EMBL" id="JAR86710.1"/>
    </source>
</evidence>
<name>A0A147B7F1_9ACAR</name>
<dbReference type="AlphaFoldDB" id="A0A147B7F1"/>
<dbReference type="EMBL" id="GEIB01001597">
    <property type="protein sequence ID" value="JAR86710.1"/>
    <property type="molecule type" value="Transcribed_RNA"/>
</dbReference>
<feature type="non-terminal residue" evidence="1">
    <location>
        <position position="1"/>
    </location>
</feature>
<sequence>VSSLGLRKLPCKASHSNARACVEHVNGKNYVSLPTHTEEAVFNMKGKNHTFCAWLTFGTRSSNTNVTQGRRLRGEAGER</sequence>
<feature type="non-terminal residue" evidence="1">
    <location>
        <position position="79"/>
    </location>
</feature>
<protein>
    <submittedName>
        <fullName evidence="1">Uncharacterized protein</fullName>
    </submittedName>
</protein>
<accession>A0A147B7F1</accession>
<proteinExistence type="predicted"/>
<organism evidence="1">
    <name type="scientific">Alectorobius mimon</name>
    <dbReference type="NCBI Taxonomy" id="360319"/>
    <lineage>
        <taxon>Eukaryota</taxon>
        <taxon>Metazoa</taxon>
        <taxon>Ecdysozoa</taxon>
        <taxon>Arthropoda</taxon>
        <taxon>Chelicerata</taxon>
        <taxon>Arachnida</taxon>
        <taxon>Acari</taxon>
        <taxon>Parasitiformes</taxon>
        <taxon>Ixodida</taxon>
        <taxon>Ixodoidea</taxon>
        <taxon>Argasidae</taxon>
        <taxon>Ornithodorinae</taxon>
        <taxon>Alectorobius</taxon>
    </lineage>
</organism>